<dbReference type="InterPro" id="IPR047055">
    <property type="entry name" value="MotA-like"/>
</dbReference>
<feature type="transmembrane region" description="Helical" evidence="13">
    <location>
        <begin position="33"/>
        <end position="54"/>
    </location>
</feature>
<evidence type="ECO:0000256" key="8">
    <source>
        <dbReference type="ARBA" id="ARBA00022779"/>
    </source>
</evidence>
<evidence type="ECO:0000256" key="12">
    <source>
        <dbReference type="ARBA" id="ARBA00023136"/>
    </source>
</evidence>
<accession>A0A0F9VXG1</accession>
<dbReference type="PROSITE" id="PS01307">
    <property type="entry name" value="MOTA"/>
    <property type="match status" value="1"/>
</dbReference>
<evidence type="ECO:0000256" key="2">
    <source>
        <dbReference type="ARBA" id="ARBA00008038"/>
    </source>
</evidence>
<keyword evidence="6" id="KW-0997">Cell inner membrane</keyword>
<keyword evidence="3" id="KW-0813">Transport</keyword>
<evidence type="ECO:0000256" key="11">
    <source>
        <dbReference type="ARBA" id="ARBA00023065"/>
    </source>
</evidence>
<evidence type="ECO:0000259" key="14">
    <source>
        <dbReference type="Pfam" id="PF01618"/>
    </source>
</evidence>
<dbReference type="InterPro" id="IPR046786">
    <property type="entry name" value="MotA_N"/>
</dbReference>
<dbReference type="InterPro" id="IPR002898">
    <property type="entry name" value="MotA_ExbB_proton_chnl"/>
</dbReference>
<evidence type="ECO:0000313" key="16">
    <source>
        <dbReference type="EMBL" id="KKO08780.1"/>
    </source>
</evidence>
<keyword evidence="9" id="KW-0375">Hydrogen ion transport</keyword>
<feature type="transmembrane region" description="Helical" evidence="13">
    <location>
        <begin position="197"/>
        <end position="220"/>
    </location>
</feature>
<comment type="subcellular location">
    <subcellularLocation>
        <location evidence="1">Cell inner membrane</location>
        <topology evidence="1">Multi-pass membrane protein</topology>
    </subcellularLocation>
</comment>
<evidence type="ECO:0000256" key="1">
    <source>
        <dbReference type="ARBA" id="ARBA00004429"/>
    </source>
</evidence>
<comment type="caution">
    <text evidence="16">The sequence shown here is derived from an EMBL/GenBank/DDBJ whole genome shotgun (WGS) entry which is preliminary data.</text>
</comment>
<name>A0A0F9VXG1_9ZZZZ</name>
<dbReference type="InterPro" id="IPR022522">
    <property type="entry name" value="Flagellar_motor_stator_MotA"/>
</dbReference>
<keyword evidence="11" id="KW-0406">Ion transport</keyword>
<evidence type="ECO:0000256" key="13">
    <source>
        <dbReference type="SAM" id="Phobius"/>
    </source>
</evidence>
<keyword evidence="8" id="KW-0283">Flagellar rotation</keyword>
<dbReference type="EMBL" id="LAZR01000008">
    <property type="protein sequence ID" value="KKO08780.1"/>
    <property type="molecule type" value="Genomic_DNA"/>
</dbReference>
<keyword evidence="5" id="KW-0145">Chemotaxis</keyword>
<dbReference type="InterPro" id="IPR000540">
    <property type="entry name" value="Flag_MotA_CS"/>
</dbReference>
<evidence type="ECO:0000256" key="6">
    <source>
        <dbReference type="ARBA" id="ARBA00022519"/>
    </source>
</evidence>
<evidence type="ECO:0000256" key="3">
    <source>
        <dbReference type="ARBA" id="ARBA00022448"/>
    </source>
</evidence>
<evidence type="ECO:0000256" key="9">
    <source>
        <dbReference type="ARBA" id="ARBA00022781"/>
    </source>
</evidence>
<evidence type="ECO:0000256" key="5">
    <source>
        <dbReference type="ARBA" id="ARBA00022500"/>
    </source>
</evidence>
<dbReference type="PANTHER" id="PTHR30433:SF4">
    <property type="entry name" value="MOTILITY PROTEIN A"/>
    <property type="match status" value="1"/>
</dbReference>
<dbReference type="AlphaFoldDB" id="A0A0F9VXG1"/>
<keyword evidence="7 13" id="KW-0812">Transmembrane</keyword>
<feature type="domain" description="MotA/TolQ/ExbB proton channel" evidence="14">
    <location>
        <begin position="125"/>
        <end position="239"/>
    </location>
</feature>
<protein>
    <submittedName>
        <fullName evidence="16">Uncharacterized protein</fullName>
    </submittedName>
</protein>
<gene>
    <name evidence="16" type="ORF">LCGC14_0038990</name>
</gene>
<reference evidence="16" key="1">
    <citation type="journal article" date="2015" name="Nature">
        <title>Complex archaea that bridge the gap between prokaryotes and eukaryotes.</title>
        <authorList>
            <person name="Spang A."/>
            <person name="Saw J.H."/>
            <person name="Jorgensen S.L."/>
            <person name="Zaremba-Niedzwiedzka K."/>
            <person name="Martijn J."/>
            <person name="Lind A.E."/>
            <person name="van Eijk R."/>
            <person name="Schleper C."/>
            <person name="Guy L."/>
            <person name="Ettema T.J."/>
        </authorList>
    </citation>
    <scope>NUCLEOTIDE SEQUENCE</scope>
</reference>
<dbReference type="Pfam" id="PF20560">
    <property type="entry name" value="MotA_N"/>
    <property type="match status" value="1"/>
</dbReference>
<evidence type="ECO:0000256" key="4">
    <source>
        <dbReference type="ARBA" id="ARBA00022475"/>
    </source>
</evidence>
<dbReference type="PANTHER" id="PTHR30433">
    <property type="entry name" value="CHEMOTAXIS PROTEIN MOTA"/>
    <property type="match status" value="1"/>
</dbReference>
<evidence type="ECO:0000256" key="7">
    <source>
        <dbReference type="ARBA" id="ARBA00022692"/>
    </source>
</evidence>
<sequence length="283" mass="30605">MLFIIGFVVVLLSVAGGYIMHGGVLSVLWQPSEFIIIFGAALGAFLISNSMHLVKETGKRLPSAILGSATSEKLYLDLLGLLFDIFNKARREGMMSIEGDIEVPAESGLFTRYPALLKDKRIIEFLTDNLRIMTTSNMAPHEIESMIDAEIETQMHELSEPSHAVHRVADALPGFGIVAAVLGIVITMQKLGGPPEALGQSVAAALVGTFVGIFAAYGFIGPMSNRLAEVAEEEIKMFECVKAAIVATANGLPPQLAVEFARKTLYSGERPSFAELDEHIRSR</sequence>
<dbReference type="NCBIfam" id="TIGR03818">
    <property type="entry name" value="MotA1"/>
    <property type="match status" value="1"/>
</dbReference>
<dbReference type="Pfam" id="PF01618">
    <property type="entry name" value="MotA_ExbB"/>
    <property type="match status" value="1"/>
</dbReference>
<organism evidence="16">
    <name type="scientific">marine sediment metagenome</name>
    <dbReference type="NCBI Taxonomy" id="412755"/>
    <lineage>
        <taxon>unclassified sequences</taxon>
        <taxon>metagenomes</taxon>
        <taxon>ecological metagenomes</taxon>
    </lineage>
</organism>
<proteinExistence type="inferred from homology"/>
<dbReference type="GO" id="GO:0071978">
    <property type="term" value="P:bacterial-type flagellum-dependent swarming motility"/>
    <property type="evidence" value="ECO:0007669"/>
    <property type="project" value="InterPro"/>
</dbReference>
<dbReference type="GO" id="GO:1902600">
    <property type="term" value="P:proton transmembrane transport"/>
    <property type="evidence" value="ECO:0007669"/>
    <property type="project" value="UniProtKB-KW"/>
</dbReference>
<feature type="domain" description="Motility protein A N-terminal" evidence="15">
    <location>
        <begin position="4"/>
        <end position="93"/>
    </location>
</feature>
<evidence type="ECO:0000256" key="10">
    <source>
        <dbReference type="ARBA" id="ARBA00022989"/>
    </source>
</evidence>
<keyword evidence="10 13" id="KW-1133">Transmembrane helix</keyword>
<evidence type="ECO:0000259" key="15">
    <source>
        <dbReference type="Pfam" id="PF20560"/>
    </source>
</evidence>
<keyword evidence="4" id="KW-1003">Cell membrane</keyword>
<dbReference type="GO" id="GO:0006935">
    <property type="term" value="P:chemotaxis"/>
    <property type="evidence" value="ECO:0007669"/>
    <property type="project" value="UniProtKB-KW"/>
</dbReference>
<dbReference type="GO" id="GO:0005886">
    <property type="term" value="C:plasma membrane"/>
    <property type="evidence" value="ECO:0007669"/>
    <property type="project" value="UniProtKB-SubCell"/>
</dbReference>
<keyword evidence="12 13" id="KW-0472">Membrane</keyword>
<feature type="transmembrane region" description="Helical" evidence="13">
    <location>
        <begin position="171"/>
        <end position="191"/>
    </location>
</feature>
<comment type="similarity">
    <text evidence="2">Belongs to the MotA family.</text>
</comment>